<evidence type="ECO:0000256" key="11">
    <source>
        <dbReference type="HAMAP-Rule" id="MF_01263"/>
    </source>
</evidence>
<dbReference type="Pfam" id="PF12627">
    <property type="entry name" value="PolyA_pol_RNAbd"/>
    <property type="match status" value="1"/>
</dbReference>
<keyword evidence="16" id="KW-1185">Reference proteome</keyword>
<organism evidence="15 16">
    <name type="scientific">Lederbergia graminis</name>
    <dbReference type="NCBI Taxonomy" id="735518"/>
    <lineage>
        <taxon>Bacteria</taxon>
        <taxon>Bacillati</taxon>
        <taxon>Bacillota</taxon>
        <taxon>Bacilli</taxon>
        <taxon>Bacillales</taxon>
        <taxon>Bacillaceae</taxon>
        <taxon>Lederbergia</taxon>
    </lineage>
</organism>
<dbReference type="CDD" id="cd05398">
    <property type="entry name" value="NT_ClassII-CCAase"/>
    <property type="match status" value="1"/>
</dbReference>
<evidence type="ECO:0000256" key="1">
    <source>
        <dbReference type="ARBA" id="ARBA00001946"/>
    </source>
</evidence>
<name>A0ABW0LEF2_9BACI</name>
<keyword evidence="10 11" id="KW-0694">RNA-binding</keyword>
<dbReference type="Proteomes" id="UP001596147">
    <property type="component" value="Unassembled WGS sequence"/>
</dbReference>
<keyword evidence="6 11" id="KW-0547">Nucleotide-binding</keyword>
<dbReference type="NCBIfam" id="NF009814">
    <property type="entry name" value="PRK13299.1"/>
    <property type="match status" value="1"/>
</dbReference>
<dbReference type="HAMAP" id="MF_01263">
    <property type="entry name" value="CCA_bact_type3"/>
    <property type="match status" value="1"/>
</dbReference>
<feature type="binding site" evidence="11">
    <location>
        <position position="160"/>
    </location>
    <ligand>
        <name>ATP</name>
        <dbReference type="ChEBI" id="CHEBI:30616"/>
    </ligand>
</feature>
<dbReference type="InterPro" id="IPR032828">
    <property type="entry name" value="PolyA_RNA-bd"/>
</dbReference>
<dbReference type="Gene3D" id="3.30.460.10">
    <property type="entry name" value="Beta Polymerase, domain 2"/>
    <property type="match status" value="1"/>
</dbReference>
<comment type="subunit">
    <text evidence="11">Homodimer.</text>
</comment>
<dbReference type="Pfam" id="PF01743">
    <property type="entry name" value="PolyA_pol"/>
    <property type="match status" value="1"/>
</dbReference>
<keyword evidence="2 11" id="KW-0808">Transferase</keyword>
<comment type="caution">
    <text evidence="15">The sequence shown here is derived from an EMBL/GenBank/DDBJ whole genome shotgun (WGS) entry which is preliminary data.</text>
</comment>
<dbReference type="Gene3D" id="1.10.246.80">
    <property type="match status" value="1"/>
</dbReference>
<evidence type="ECO:0000259" key="13">
    <source>
        <dbReference type="Pfam" id="PF12627"/>
    </source>
</evidence>
<keyword evidence="7 11" id="KW-0692">RNA repair</keyword>
<gene>
    <name evidence="11" type="primary">cca</name>
    <name evidence="15" type="ORF">ACFPM4_00895</name>
</gene>
<evidence type="ECO:0000256" key="3">
    <source>
        <dbReference type="ARBA" id="ARBA00022694"/>
    </source>
</evidence>
<dbReference type="PANTHER" id="PTHR46173">
    <property type="entry name" value="CCA TRNA NUCLEOTIDYLTRANSFERASE 1, MITOCHONDRIAL"/>
    <property type="match status" value="1"/>
</dbReference>
<dbReference type="EC" id="2.7.7.72" evidence="11"/>
<proteinExistence type="inferred from homology"/>
<feature type="domain" description="Poly A polymerase head" evidence="12">
    <location>
        <begin position="25"/>
        <end position="144"/>
    </location>
</feature>
<feature type="binding site" evidence="11">
    <location>
        <position position="43"/>
    </location>
    <ligand>
        <name>Mg(2+)</name>
        <dbReference type="ChEBI" id="CHEBI:18420"/>
    </ligand>
</feature>
<evidence type="ECO:0000256" key="4">
    <source>
        <dbReference type="ARBA" id="ARBA00022695"/>
    </source>
</evidence>
<feature type="binding site" evidence="11">
    <location>
        <position position="30"/>
    </location>
    <ligand>
        <name>CTP</name>
        <dbReference type="ChEBI" id="CHEBI:37563"/>
    </ligand>
</feature>
<feature type="binding site" evidence="11">
    <location>
        <position position="45"/>
    </location>
    <ligand>
        <name>Mg(2+)</name>
        <dbReference type="ChEBI" id="CHEBI:18420"/>
    </ligand>
</feature>
<keyword evidence="3 11" id="KW-0819">tRNA processing</keyword>
<dbReference type="PANTHER" id="PTHR46173:SF1">
    <property type="entry name" value="CCA TRNA NUCLEOTIDYLTRANSFERASE 1, MITOCHONDRIAL"/>
    <property type="match status" value="1"/>
</dbReference>
<comment type="catalytic activity">
    <reaction evidence="11">
        <text>a tRNA with a 3' CCA end + 2 CTP + ATP = a tRNA with a 3' CCACCA end + 3 diphosphate</text>
        <dbReference type="Rhea" id="RHEA:76235"/>
        <dbReference type="Rhea" id="RHEA-COMP:10468"/>
        <dbReference type="Rhea" id="RHEA-COMP:18655"/>
        <dbReference type="ChEBI" id="CHEBI:30616"/>
        <dbReference type="ChEBI" id="CHEBI:33019"/>
        <dbReference type="ChEBI" id="CHEBI:37563"/>
        <dbReference type="ChEBI" id="CHEBI:83071"/>
        <dbReference type="ChEBI" id="CHEBI:195187"/>
    </reaction>
</comment>
<feature type="binding site" evidence="11">
    <location>
        <position position="33"/>
    </location>
    <ligand>
        <name>ATP</name>
        <dbReference type="ChEBI" id="CHEBI:30616"/>
    </ligand>
</feature>
<feature type="binding site" evidence="11">
    <location>
        <position position="114"/>
    </location>
    <ligand>
        <name>CTP</name>
        <dbReference type="ChEBI" id="CHEBI:37563"/>
    </ligand>
</feature>
<comment type="similarity">
    <text evidence="11">Belongs to the tRNA nucleotidyltransferase/poly(A) polymerase family. Bacterial CCA-adding enzyme type 3 subfamily.</text>
</comment>
<evidence type="ECO:0000256" key="7">
    <source>
        <dbReference type="ARBA" id="ARBA00022800"/>
    </source>
</evidence>
<feature type="binding site" evidence="11">
    <location>
        <position position="157"/>
    </location>
    <ligand>
        <name>CTP</name>
        <dbReference type="ChEBI" id="CHEBI:37563"/>
    </ligand>
</feature>
<dbReference type="EMBL" id="JBHSMC010000001">
    <property type="protein sequence ID" value="MFC5463302.1"/>
    <property type="molecule type" value="Genomic_DNA"/>
</dbReference>
<feature type="binding site" evidence="11">
    <location>
        <position position="30"/>
    </location>
    <ligand>
        <name>ATP</name>
        <dbReference type="ChEBI" id="CHEBI:30616"/>
    </ligand>
</feature>
<keyword evidence="4 11" id="KW-0548">Nucleotidyltransferase</keyword>
<comment type="function">
    <text evidence="11">Catalyzes the addition and repair of the essential 3'-terminal CCA sequence in tRNAs without using a nucleic acid template. Adds these three nucleotides in the order of C, C, and A to the tRNA nucleotide-73, using CTP and ATP as substrates and producing inorganic pyrophosphate. tRNA 3'-terminal CCA addition is required both for tRNA processing and repair. Also involved in tRNA surveillance by mediating tandem CCA addition to generate a CCACCA at the 3' terminus of unstable tRNAs. While stable tRNAs receive only 3'-terminal CCA, unstable tRNAs are marked with CCACCA and rapidly degraded.</text>
</comment>
<keyword evidence="9 11" id="KW-0460">Magnesium</keyword>
<feature type="binding site" evidence="11">
    <location>
        <position position="166"/>
    </location>
    <ligand>
        <name>ATP</name>
        <dbReference type="ChEBI" id="CHEBI:30616"/>
    </ligand>
</feature>
<evidence type="ECO:0000256" key="2">
    <source>
        <dbReference type="ARBA" id="ARBA00022679"/>
    </source>
</evidence>
<dbReference type="RefSeq" id="WP_382346608.1">
    <property type="nucleotide sequence ID" value="NZ_JBHSMC010000001.1"/>
</dbReference>
<dbReference type="SUPFAM" id="SSF81891">
    <property type="entry name" value="Poly A polymerase C-terminal region-like"/>
    <property type="match status" value="1"/>
</dbReference>
<dbReference type="Pfam" id="PF13735">
    <property type="entry name" value="tRNA_NucTran2_2"/>
    <property type="match status" value="1"/>
</dbReference>
<keyword evidence="8 11" id="KW-0067">ATP-binding</keyword>
<comment type="catalytic activity">
    <reaction evidence="11">
        <text>a tRNA precursor + 2 CTP + ATP = a tRNA with a 3' CCA end + 3 diphosphate</text>
        <dbReference type="Rhea" id="RHEA:14433"/>
        <dbReference type="Rhea" id="RHEA-COMP:10465"/>
        <dbReference type="Rhea" id="RHEA-COMP:10468"/>
        <dbReference type="ChEBI" id="CHEBI:30616"/>
        <dbReference type="ChEBI" id="CHEBI:33019"/>
        <dbReference type="ChEBI" id="CHEBI:37563"/>
        <dbReference type="ChEBI" id="CHEBI:74896"/>
        <dbReference type="ChEBI" id="CHEBI:83071"/>
        <dbReference type="EC" id="2.7.7.72"/>
    </reaction>
</comment>
<dbReference type="InterPro" id="IPR023068">
    <property type="entry name" value="CCA-adding_enz_firmicutes"/>
</dbReference>
<dbReference type="SUPFAM" id="SSF81301">
    <property type="entry name" value="Nucleotidyltransferase"/>
    <property type="match status" value="1"/>
</dbReference>
<sequence>MIKLNQLFIEALPVIRKLEAAGYEAYFVGGAVRDFLLNREIHDVDIATSATPLEIKEIFSSTVDVGIEHGTILVLYKGQSFEVTTFRSESNYVDYRRPGTVTFIRSLEEDLKRRDFTINAIALSGDGQLIDPFKGQEALESKLIQTVGNPADRFEEDALRLMRAIRFVSQLGFKVEDNTMQELFHKAPLLQHIAIERITAEMVKLLSGAYNHQALAIALKTNIYKYWPSLYHNQATIQTALTLPIQQLNEVELWVLAVYLHKSKDIKNDLSKWKLPSKKIKLITTMYHFLLWRLENDWTSYSLYSAGFKIACSVEKIFTTIHKLNDTDRRLKKLKLEYEKLKIHERSEMQVNGTELAQWLNREPGPWIKNMLEEIEQMILDSRLQNEKMEIRKWVQSCQIPSEKN</sequence>
<evidence type="ECO:0000256" key="10">
    <source>
        <dbReference type="ARBA" id="ARBA00022884"/>
    </source>
</evidence>
<dbReference type="Gene3D" id="1.20.58.560">
    <property type="match status" value="1"/>
</dbReference>
<evidence type="ECO:0000256" key="8">
    <source>
        <dbReference type="ARBA" id="ARBA00022840"/>
    </source>
</evidence>
<feature type="domain" description="CCA-adding enzyme C-terminal" evidence="14">
    <location>
        <begin position="249"/>
        <end position="395"/>
    </location>
</feature>
<evidence type="ECO:0000256" key="5">
    <source>
        <dbReference type="ARBA" id="ARBA00022723"/>
    </source>
</evidence>
<keyword evidence="5 11" id="KW-0479">Metal-binding</keyword>
<accession>A0ABW0LEF2</accession>
<dbReference type="InterPro" id="IPR032810">
    <property type="entry name" value="CCA-adding_enz_C"/>
</dbReference>
<evidence type="ECO:0000313" key="16">
    <source>
        <dbReference type="Proteomes" id="UP001596147"/>
    </source>
</evidence>
<dbReference type="Gene3D" id="1.10.110.30">
    <property type="match status" value="1"/>
</dbReference>
<feature type="binding site" evidence="11">
    <location>
        <position position="166"/>
    </location>
    <ligand>
        <name>CTP</name>
        <dbReference type="ChEBI" id="CHEBI:37563"/>
    </ligand>
</feature>
<feature type="binding site" evidence="11">
    <location>
        <position position="160"/>
    </location>
    <ligand>
        <name>CTP</name>
        <dbReference type="ChEBI" id="CHEBI:37563"/>
    </ligand>
</feature>
<dbReference type="InterPro" id="IPR002646">
    <property type="entry name" value="PolA_pol_head_dom"/>
</dbReference>
<feature type="domain" description="tRNA nucleotidyltransferase/poly(A) polymerase RNA and SrmB- binding" evidence="13">
    <location>
        <begin position="172"/>
        <end position="229"/>
    </location>
</feature>
<reference evidence="16" key="1">
    <citation type="journal article" date="2019" name="Int. J. Syst. Evol. Microbiol.">
        <title>The Global Catalogue of Microorganisms (GCM) 10K type strain sequencing project: providing services to taxonomists for standard genome sequencing and annotation.</title>
        <authorList>
            <consortium name="The Broad Institute Genomics Platform"/>
            <consortium name="The Broad Institute Genome Sequencing Center for Infectious Disease"/>
            <person name="Wu L."/>
            <person name="Ma J."/>
        </authorList>
    </citation>
    <scope>NUCLEOTIDE SEQUENCE [LARGE SCALE GENOMIC DNA]</scope>
    <source>
        <strain evidence="16">CGMCC 1.12237</strain>
    </source>
</reference>
<comment type="cofactor">
    <cofactor evidence="1 11">
        <name>Mg(2+)</name>
        <dbReference type="ChEBI" id="CHEBI:18420"/>
    </cofactor>
</comment>
<dbReference type="InterPro" id="IPR043519">
    <property type="entry name" value="NT_sf"/>
</dbReference>
<feature type="binding site" evidence="11">
    <location>
        <position position="114"/>
    </location>
    <ligand>
        <name>ATP</name>
        <dbReference type="ChEBI" id="CHEBI:30616"/>
    </ligand>
</feature>
<comment type="miscellaneous">
    <text evidence="11">A single active site specifically recognizes both ATP and CTP and is responsible for their addition.</text>
</comment>
<feature type="binding site" evidence="11">
    <location>
        <position position="163"/>
    </location>
    <ligand>
        <name>ATP</name>
        <dbReference type="ChEBI" id="CHEBI:30616"/>
    </ligand>
</feature>
<evidence type="ECO:0000313" key="15">
    <source>
        <dbReference type="EMBL" id="MFC5463302.1"/>
    </source>
</evidence>
<feature type="binding site" evidence="11">
    <location>
        <position position="33"/>
    </location>
    <ligand>
        <name>CTP</name>
        <dbReference type="ChEBI" id="CHEBI:37563"/>
    </ligand>
</feature>
<dbReference type="GO" id="GO:0004810">
    <property type="term" value="F:CCA tRNA nucleotidyltransferase activity"/>
    <property type="evidence" value="ECO:0007669"/>
    <property type="project" value="UniProtKB-EC"/>
</dbReference>
<evidence type="ECO:0000256" key="6">
    <source>
        <dbReference type="ARBA" id="ARBA00022741"/>
    </source>
</evidence>
<dbReference type="InterPro" id="IPR050264">
    <property type="entry name" value="Bact_CCA-adding_enz_type3_sf"/>
</dbReference>
<evidence type="ECO:0000256" key="9">
    <source>
        <dbReference type="ARBA" id="ARBA00022842"/>
    </source>
</evidence>
<feature type="binding site" evidence="11">
    <location>
        <position position="163"/>
    </location>
    <ligand>
        <name>CTP</name>
        <dbReference type="ChEBI" id="CHEBI:37563"/>
    </ligand>
</feature>
<evidence type="ECO:0000259" key="14">
    <source>
        <dbReference type="Pfam" id="PF13735"/>
    </source>
</evidence>
<evidence type="ECO:0000259" key="12">
    <source>
        <dbReference type="Pfam" id="PF01743"/>
    </source>
</evidence>
<protein>
    <recommendedName>
        <fullName evidence="11">CCA-adding enzyme</fullName>
        <ecNumber evidence="11">2.7.7.72</ecNumber>
    </recommendedName>
    <alternativeName>
        <fullName evidence="11">CCA tRNA nucleotidyltransferase</fullName>
    </alternativeName>
    <alternativeName>
        <fullName evidence="11">tRNA CCA-pyrophosphorylase</fullName>
    </alternativeName>
    <alternativeName>
        <fullName evidence="11">tRNA adenylyl-/cytidylyl- transferase</fullName>
    </alternativeName>
    <alternativeName>
        <fullName evidence="11">tRNA nucleotidyltransferase</fullName>
    </alternativeName>
    <alternativeName>
        <fullName evidence="11">tRNA-NT</fullName>
    </alternativeName>
</protein>
<feature type="binding site" evidence="11">
    <location>
        <position position="157"/>
    </location>
    <ligand>
        <name>ATP</name>
        <dbReference type="ChEBI" id="CHEBI:30616"/>
    </ligand>
</feature>